<dbReference type="NCBIfam" id="TIGR00026">
    <property type="entry name" value="hi_GC_TIGR00026"/>
    <property type="match status" value="1"/>
</dbReference>
<accession>A0A100W106</accession>
<dbReference type="EMBL" id="BCSX01000034">
    <property type="protein sequence ID" value="GAS89653.1"/>
    <property type="molecule type" value="Genomic_DNA"/>
</dbReference>
<dbReference type="RefSeq" id="WP_062829996.1">
    <property type="nucleotide sequence ID" value="NZ_BCSX01000034.1"/>
</dbReference>
<organism evidence="3 4">
    <name type="scientific">Mycolicibacterium brisbanense</name>
    <dbReference type="NCBI Taxonomy" id="146020"/>
    <lineage>
        <taxon>Bacteria</taxon>
        <taxon>Bacillati</taxon>
        <taxon>Actinomycetota</taxon>
        <taxon>Actinomycetes</taxon>
        <taxon>Mycobacteriales</taxon>
        <taxon>Mycobacteriaceae</taxon>
        <taxon>Mycolicibacterium</taxon>
    </lineage>
</organism>
<protein>
    <recommendedName>
        <fullName evidence="5">Deazaflavin-dependent nitroreductase family protein</fullName>
    </recommendedName>
</protein>
<dbReference type="InterPro" id="IPR004378">
    <property type="entry name" value="F420H2_quin_Rdtase"/>
</dbReference>
<dbReference type="GO" id="GO:0070967">
    <property type="term" value="F:coenzyme F420 binding"/>
    <property type="evidence" value="ECO:0007669"/>
    <property type="project" value="TreeGrafter"/>
</dbReference>
<dbReference type="PANTHER" id="PTHR39428">
    <property type="entry name" value="F420H(2)-DEPENDENT QUINONE REDUCTASE RV1261C"/>
    <property type="match status" value="1"/>
</dbReference>
<name>A0A100W106_9MYCO</name>
<evidence type="ECO:0000256" key="1">
    <source>
        <dbReference type="ARBA" id="ARBA00008710"/>
    </source>
</evidence>
<comment type="caution">
    <text evidence="3">The sequence shown here is derived from an EMBL/GenBank/DDBJ whole genome shotgun (WGS) entry which is preliminary data.</text>
</comment>
<dbReference type="GO" id="GO:0005886">
    <property type="term" value="C:plasma membrane"/>
    <property type="evidence" value="ECO:0007669"/>
    <property type="project" value="TreeGrafter"/>
</dbReference>
<dbReference type="STRING" id="146020.RMCB_3749"/>
<gene>
    <name evidence="3" type="ORF">RMCB_3749</name>
</gene>
<dbReference type="InterPro" id="IPR012349">
    <property type="entry name" value="Split_barrel_FMN-bd"/>
</dbReference>
<dbReference type="AlphaFoldDB" id="A0A100W106"/>
<evidence type="ECO:0000256" key="2">
    <source>
        <dbReference type="ARBA" id="ARBA00049106"/>
    </source>
</evidence>
<proteinExistence type="inferred from homology"/>
<dbReference type="SUPFAM" id="SSF50475">
    <property type="entry name" value="FMN-binding split barrel"/>
    <property type="match status" value="1"/>
</dbReference>
<dbReference type="Proteomes" id="UP000069620">
    <property type="component" value="Unassembled WGS sequence"/>
</dbReference>
<sequence length="174" mass="19295">MAEASFPHSSWGREKPSPVFKPVFAFAASSFGSKVIRALVPLDELLLDRSKGRYSLFGPMALPELLLTTTGRKSGQQRTTVLSYIHDGHRLLLLGSNFGQEHHPSWSANLIANPHASVSIAGEEIPVQATVLDGADREGALKRFLSYPMYSAYQNRTDRALRVFALTRRQSDLR</sequence>
<keyword evidence="4" id="KW-1185">Reference proteome</keyword>
<comment type="catalytic activity">
    <reaction evidence="2">
        <text>oxidized coenzyme F420-(gamma-L-Glu)(n) + a quinol + H(+) = reduced coenzyme F420-(gamma-L-Glu)(n) + a quinone</text>
        <dbReference type="Rhea" id="RHEA:39663"/>
        <dbReference type="Rhea" id="RHEA-COMP:12939"/>
        <dbReference type="Rhea" id="RHEA-COMP:14378"/>
        <dbReference type="ChEBI" id="CHEBI:15378"/>
        <dbReference type="ChEBI" id="CHEBI:24646"/>
        <dbReference type="ChEBI" id="CHEBI:132124"/>
        <dbReference type="ChEBI" id="CHEBI:133980"/>
        <dbReference type="ChEBI" id="CHEBI:139511"/>
    </reaction>
</comment>
<dbReference type="Gene3D" id="2.30.110.10">
    <property type="entry name" value="Electron Transport, Fmn-binding Protein, Chain A"/>
    <property type="match status" value="1"/>
</dbReference>
<dbReference type="OrthoDB" id="8225825at2"/>
<evidence type="ECO:0000313" key="3">
    <source>
        <dbReference type="EMBL" id="GAS89653.1"/>
    </source>
</evidence>
<comment type="similarity">
    <text evidence="1">Belongs to the F420H(2)-dependent quinone reductase family.</text>
</comment>
<dbReference type="Pfam" id="PF04075">
    <property type="entry name" value="F420H2_quin_red"/>
    <property type="match status" value="1"/>
</dbReference>
<reference evidence="4" key="1">
    <citation type="journal article" date="2016" name="Genome Announc.">
        <title>Draft Genome Sequences of Five Rapidly Growing Mycobacterium Species, M. thermoresistibile, M. fortuitum subsp. acetamidolyticum, M. canariasense, M. brisbanense, and M. novocastrense.</title>
        <authorList>
            <person name="Katahira K."/>
            <person name="Ogura Y."/>
            <person name="Gotoh Y."/>
            <person name="Hayashi T."/>
        </authorList>
    </citation>
    <scope>NUCLEOTIDE SEQUENCE [LARGE SCALE GENOMIC DNA]</scope>
    <source>
        <strain evidence="4">JCM15654</strain>
    </source>
</reference>
<evidence type="ECO:0000313" key="4">
    <source>
        <dbReference type="Proteomes" id="UP000069620"/>
    </source>
</evidence>
<dbReference type="PANTHER" id="PTHR39428:SF1">
    <property type="entry name" value="F420H(2)-DEPENDENT QUINONE REDUCTASE RV1261C"/>
    <property type="match status" value="1"/>
</dbReference>
<dbReference type="GO" id="GO:0016491">
    <property type="term" value="F:oxidoreductase activity"/>
    <property type="evidence" value="ECO:0007669"/>
    <property type="project" value="InterPro"/>
</dbReference>
<reference evidence="4" key="2">
    <citation type="submission" date="2016-02" db="EMBL/GenBank/DDBJ databases">
        <title>Draft genome sequence of five rapidly growing Mycobacterium species.</title>
        <authorList>
            <person name="Katahira K."/>
            <person name="Gotou Y."/>
            <person name="Iida K."/>
            <person name="Ogura Y."/>
            <person name="Hayashi T."/>
        </authorList>
    </citation>
    <scope>NUCLEOTIDE SEQUENCE [LARGE SCALE GENOMIC DNA]</scope>
    <source>
        <strain evidence="4">JCM15654</strain>
    </source>
</reference>
<evidence type="ECO:0008006" key="5">
    <source>
        <dbReference type="Google" id="ProtNLM"/>
    </source>
</evidence>